<keyword evidence="2 7" id="KW-0489">Methyltransferase</keyword>
<dbReference type="GO" id="GO:0032259">
    <property type="term" value="P:methylation"/>
    <property type="evidence" value="ECO:0007669"/>
    <property type="project" value="UniProtKB-KW"/>
</dbReference>
<keyword evidence="3 7" id="KW-0808">Transferase</keyword>
<organism evidence="7 8">
    <name type="scientific">Flavobacterium granuli</name>
    <dbReference type="NCBI Taxonomy" id="280093"/>
    <lineage>
        <taxon>Bacteria</taxon>
        <taxon>Pseudomonadati</taxon>
        <taxon>Bacteroidota</taxon>
        <taxon>Flavobacteriia</taxon>
        <taxon>Flavobacteriales</taxon>
        <taxon>Flavobacteriaceae</taxon>
        <taxon>Flavobacterium</taxon>
    </lineage>
</organism>
<dbReference type="EC" id="2.1.1.37" evidence="1"/>
<dbReference type="RefSeq" id="WP_310004895.1">
    <property type="nucleotide sequence ID" value="NZ_JAVDTX010000002.1"/>
</dbReference>
<dbReference type="GO" id="GO:0003886">
    <property type="term" value="F:DNA (cytosine-5-)-methyltransferase activity"/>
    <property type="evidence" value="ECO:0007669"/>
    <property type="project" value="UniProtKB-EC"/>
</dbReference>
<dbReference type="Pfam" id="PF00145">
    <property type="entry name" value="DNA_methylase"/>
    <property type="match status" value="2"/>
</dbReference>
<evidence type="ECO:0000313" key="8">
    <source>
        <dbReference type="Proteomes" id="UP001261871"/>
    </source>
</evidence>
<evidence type="ECO:0000256" key="2">
    <source>
        <dbReference type="ARBA" id="ARBA00022603"/>
    </source>
</evidence>
<comment type="caution">
    <text evidence="7">The sequence shown here is derived from an EMBL/GenBank/DDBJ whole genome shotgun (WGS) entry which is preliminary data.</text>
</comment>
<accession>A0ABU1S0D7</accession>
<evidence type="ECO:0000256" key="3">
    <source>
        <dbReference type="ARBA" id="ARBA00022679"/>
    </source>
</evidence>
<name>A0ABU1S0D7_9FLAO</name>
<protein>
    <recommendedName>
        <fullName evidence="1">DNA (cytosine-5-)-methyltransferase</fullName>
        <ecNumber evidence="1">2.1.1.37</ecNumber>
    </recommendedName>
</protein>
<proteinExistence type="predicted"/>
<dbReference type="InterPro" id="IPR001525">
    <property type="entry name" value="C5_MeTfrase"/>
</dbReference>
<keyword evidence="8" id="KW-1185">Reference proteome</keyword>
<dbReference type="Gene3D" id="3.90.120.10">
    <property type="entry name" value="DNA Methylase, subunit A, domain 2"/>
    <property type="match status" value="1"/>
</dbReference>
<dbReference type="SUPFAM" id="SSF53335">
    <property type="entry name" value="S-adenosyl-L-methionine-dependent methyltransferases"/>
    <property type="match status" value="1"/>
</dbReference>
<keyword evidence="5" id="KW-0680">Restriction system</keyword>
<evidence type="ECO:0000256" key="6">
    <source>
        <dbReference type="ARBA" id="ARBA00047422"/>
    </source>
</evidence>
<gene>
    <name evidence="7" type="ORF">J2W95_001178</name>
</gene>
<dbReference type="InterPro" id="IPR029063">
    <property type="entry name" value="SAM-dependent_MTases_sf"/>
</dbReference>
<dbReference type="Proteomes" id="UP001261871">
    <property type="component" value="Unassembled WGS sequence"/>
</dbReference>
<keyword evidence="4" id="KW-0949">S-adenosyl-L-methionine</keyword>
<evidence type="ECO:0000256" key="1">
    <source>
        <dbReference type="ARBA" id="ARBA00011975"/>
    </source>
</evidence>
<comment type="catalytic activity">
    <reaction evidence="6">
        <text>a 2'-deoxycytidine in DNA + S-adenosyl-L-methionine = a 5-methyl-2'-deoxycytidine in DNA + S-adenosyl-L-homocysteine + H(+)</text>
        <dbReference type="Rhea" id="RHEA:13681"/>
        <dbReference type="Rhea" id="RHEA-COMP:11369"/>
        <dbReference type="Rhea" id="RHEA-COMP:11370"/>
        <dbReference type="ChEBI" id="CHEBI:15378"/>
        <dbReference type="ChEBI" id="CHEBI:57856"/>
        <dbReference type="ChEBI" id="CHEBI:59789"/>
        <dbReference type="ChEBI" id="CHEBI:85452"/>
        <dbReference type="ChEBI" id="CHEBI:85454"/>
        <dbReference type="EC" id="2.1.1.37"/>
    </reaction>
</comment>
<dbReference type="PANTHER" id="PTHR10629">
    <property type="entry name" value="CYTOSINE-SPECIFIC METHYLTRANSFERASE"/>
    <property type="match status" value="1"/>
</dbReference>
<dbReference type="PANTHER" id="PTHR10629:SF52">
    <property type="entry name" value="DNA (CYTOSINE-5)-METHYLTRANSFERASE 1"/>
    <property type="match status" value="1"/>
</dbReference>
<evidence type="ECO:0000313" key="7">
    <source>
        <dbReference type="EMBL" id="MDR6844487.1"/>
    </source>
</evidence>
<evidence type="ECO:0000256" key="4">
    <source>
        <dbReference type="ARBA" id="ARBA00022691"/>
    </source>
</evidence>
<evidence type="ECO:0000256" key="5">
    <source>
        <dbReference type="ARBA" id="ARBA00022747"/>
    </source>
</evidence>
<dbReference type="Gene3D" id="3.40.50.150">
    <property type="entry name" value="Vaccinia Virus protein VP39"/>
    <property type="match status" value="1"/>
</dbReference>
<reference evidence="7 8" key="1">
    <citation type="submission" date="2023-07" db="EMBL/GenBank/DDBJ databases">
        <title>Sorghum-associated microbial communities from plants grown in Nebraska, USA.</title>
        <authorList>
            <person name="Schachtman D."/>
        </authorList>
    </citation>
    <scope>NUCLEOTIDE SEQUENCE [LARGE SCALE GENOMIC DNA]</scope>
    <source>
        <strain evidence="7 8">BE124</strain>
    </source>
</reference>
<dbReference type="InterPro" id="IPR050390">
    <property type="entry name" value="C5-Methyltransferase"/>
</dbReference>
<sequence length="507" mass="57067">MIYVVDLFCGGGGTSTGASQAENVKVIYCVNHDPIAIKSHAANHPDCIHAIEDIRKLDLTVLKNLIAEIREKDPTALFALWASLECTNHSKAKGGMSRDSDSRTLAYDLLRYLEIDFDVVYIENVREFMIWGPLRIKEGKKSDHLQSELALDKKGCYHMVPVPEYKAVYYNDWVSKMESHGFNFDHRILNAADFDAYTSRIRYFAQFAKPHFNIEWPEPTNSKKVTPENKLKPWNAVKDVLDLEEKGESIFIPGRITSDKTFERILGGCIVHVAKLNQKQFIQKYYGTGKNVQGIDTVSPTVPTKDRMALMSVNHFVYRDFGRETNSSIDSIAGTMPTNPKMNLISTDPLILNFNSSTSPVTSSKGISPTVTTVRTHYIINPSWFSLSTRSIEDPAPTLIARMDKAPHYLITTETGELAIEVYETDLPHAVKLKEFMAMYGLKDILMRMFSEVELLRIMGFPEGYILKGTKTQNKKFIGNAVEVKQAKAILSTSSKANSVKEKELAA</sequence>
<dbReference type="EMBL" id="JAVDTX010000002">
    <property type="protein sequence ID" value="MDR6844487.1"/>
    <property type="molecule type" value="Genomic_DNA"/>
</dbReference>